<evidence type="ECO:0008006" key="4">
    <source>
        <dbReference type="Google" id="ProtNLM"/>
    </source>
</evidence>
<dbReference type="Proteomes" id="UP000281474">
    <property type="component" value="Unassembled WGS sequence"/>
</dbReference>
<keyword evidence="3" id="KW-1185">Reference proteome</keyword>
<dbReference type="EMBL" id="QZEI01000005">
    <property type="protein sequence ID" value="RLV61172.1"/>
    <property type="molecule type" value="Genomic_DNA"/>
</dbReference>
<dbReference type="AlphaFoldDB" id="A0A3L8Q3D6"/>
<evidence type="ECO:0000256" key="1">
    <source>
        <dbReference type="SAM" id="SignalP"/>
    </source>
</evidence>
<accession>A0A3L8Q3D6</accession>
<sequence>MKTLLAVGLLLTSNLSIACTQFQAGLAHLNQTDFSFDKQVTVLVDGIKRSDLTEHVIYKQQKPSYSNKKILVKGGMDDIGKATEYFREEKLECSNLKVSNNKVINVYHKNINNHDFKFQTEYRYQPASKLLIPVKTVMTTQASKFFMHWEIKQTVKYQNVTTLKSST</sequence>
<evidence type="ECO:0000313" key="3">
    <source>
        <dbReference type="Proteomes" id="UP000281474"/>
    </source>
</evidence>
<dbReference type="RefSeq" id="WP_121837434.1">
    <property type="nucleotide sequence ID" value="NZ_ML014756.1"/>
</dbReference>
<gene>
    <name evidence="2" type="ORF">D5018_02640</name>
</gene>
<dbReference type="PROSITE" id="PS51257">
    <property type="entry name" value="PROKAR_LIPOPROTEIN"/>
    <property type="match status" value="1"/>
</dbReference>
<organism evidence="2 3">
    <name type="scientific">Parashewanella curva</name>
    <dbReference type="NCBI Taxonomy" id="2338552"/>
    <lineage>
        <taxon>Bacteria</taxon>
        <taxon>Pseudomonadati</taxon>
        <taxon>Pseudomonadota</taxon>
        <taxon>Gammaproteobacteria</taxon>
        <taxon>Alteromonadales</taxon>
        <taxon>Shewanellaceae</taxon>
        <taxon>Parashewanella</taxon>
    </lineage>
</organism>
<reference evidence="2 3" key="1">
    <citation type="submission" date="2018-09" db="EMBL/GenBank/DDBJ databases">
        <title>Phylogeny of the Shewanellaceae, and recommendation for two new genera, Pseudoshewanella and Parashewanella.</title>
        <authorList>
            <person name="Wang G."/>
        </authorList>
    </citation>
    <scope>NUCLEOTIDE SEQUENCE [LARGE SCALE GENOMIC DNA]</scope>
    <source>
        <strain evidence="2 3">C51</strain>
    </source>
</reference>
<feature type="signal peptide" evidence="1">
    <location>
        <begin position="1"/>
        <end position="18"/>
    </location>
</feature>
<comment type="caution">
    <text evidence="2">The sequence shown here is derived from an EMBL/GenBank/DDBJ whole genome shotgun (WGS) entry which is preliminary data.</text>
</comment>
<evidence type="ECO:0000313" key="2">
    <source>
        <dbReference type="EMBL" id="RLV61172.1"/>
    </source>
</evidence>
<keyword evidence="1" id="KW-0732">Signal</keyword>
<dbReference type="OrthoDB" id="9829780at2"/>
<feature type="chain" id="PRO_5018014653" description="DUF4390 domain-containing protein" evidence="1">
    <location>
        <begin position="19"/>
        <end position="167"/>
    </location>
</feature>
<protein>
    <recommendedName>
        <fullName evidence="4">DUF4390 domain-containing protein</fullName>
    </recommendedName>
</protein>
<name>A0A3L8Q3D6_9GAMM</name>
<proteinExistence type="predicted"/>